<dbReference type="GO" id="GO:0160148">
    <property type="term" value="F:tRNA pseudouridine(55) synthase activity"/>
    <property type="evidence" value="ECO:0007669"/>
    <property type="project" value="UniProtKB-EC"/>
</dbReference>
<dbReference type="EMBL" id="UGJF01000001">
    <property type="protein sequence ID" value="STQ87791.1"/>
    <property type="molecule type" value="Genomic_DNA"/>
</dbReference>
<dbReference type="GO" id="GO:1990481">
    <property type="term" value="P:mRNA pseudouridine synthesis"/>
    <property type="evidence" value="ECO:0007669"/>
    <property type="project" value="TreeGrafter"/>
</dbReference>
<dbReference type="GO" id="GO:0031119">
    <property type="term" value="P:tRNA pseudouridine synthesis"/>
    <property type="evidence" value="ECO:0007669"/>
    <property type="project" value="UniProtKB-UniRule"/>
</dbReference>
<evidence type="ECO:0000313" key="7">
    <source>
        <dbReference type="EMBL" id="STQ87791.1"/>
    </source>
</evidence>
<dbReference type="Gene3D" id="3.30.2350.10">
    <property type="entry name" value="Pseudouridine synthase"/>
    <property type="match status" value="1"/>
</dbReference>
<organism evidence="7 8">
    <name type="scientific">Helicobacter pullorum</name>
    <dbReference type="NCBI Taxonomy" id="35818"/>
    <lineage>
        <taxon>Bacteria</taxon>
        <taxon>Pseudomonadati</taxon>
        <taxon>Campylobacterota</taxon>
        <taxon>Epsilonproteobacteria</taxon>
        <taxon>Campylobacterales</taxon>
        <taxon>Helicobacteraceae</taxon>
        <taxon>Helicobacter</taxon>
    </lineage>
</organism>
<feature type="active site" description="Nucleophile" evidence="5">
    <location>
        <position position="56"/>
    </location>
</feature>
<dbReference type="NCBIfam" id="TIGR00431">
    <property type="entry name" value="TruB"/>
    <property type="match status" value="1"/>
</dbReference>
<evidence type="ECO:0000259" key="6">
    <source>
        <dbReference type="Pfam" id="PF01509"/>
    </source>
</evidence>
<dbReference type="PANTHER" id="PTHR13767">
    <property type="entry name" value="TRNA-PSEUDOURIDINE SYNTHASE"/>
    <property type="match status" value="1"/>
</dbReference>
<evidence type="ECO:0000256" key="3">
    <source>
        <dbReference type="ARBA" id="ARBA00022694"/>
    </source>
</evidence>
<dbReference type="Pfam" id="PF01509">
    <property type="entry name" value="TruB_N"/>
    <property type="match status" value="1"/>
</dbReference>
<proteinExistence type="inferred from homology"/>
<sequence>MYGVKDSSIKIYVFKGEILNRIFVAKKPLFVSSNGYLGFLKRRDRIKKAGFSGILDPFACGTLVVAYGQYTRLFPFLPKNPKVYQATLWLGLESDSLDIENVKKIHHIQRFSEGYLEDLLKKFCGEISFVPPKYSAKKIDGKKAYELARAGQKVQLKEQTMEIFKIEFLNYSHPFLSFKVWVSEGSYIRSLGELIAKELGCMGGLSYLERLSEGGLVYENEKNLNPLEILGLPKILVEKNQRNILEEKVKNGKKITQEELKIHKDGKYIVQFEDFFSIISKQEREIQYLANRIPLC</sequence>
<evidence type="ECO:0000256" key="1">
    <source>
        <dbReference type="ARBA" id="ARBA00000385"/>
    </source>
</evidence>
<dbReference type="RefSeq" id="WP_244907962.1">
    <property type="nucleotide sequence ID" value="NZ_CAKMIM010000002.1"/>
</dbReference>
<evidence type="ECO:0000256" key="2">
    <source>
        <dbReference type="ARBA" id="ARBA00005642"/>
    </source>
</evidence>
<keyword evidence="3 5" id="KW-0819">tRNA processing</keyword>
<dbReference type="InterPro" id="IPR014780">
    <property type="entry name" value="tRNA_psdUridine_synth_TruB"/>
</dbReference>
<feature type="domain" description="Pseudouridine synthase II N-terminal" evidence="6">
    <location>
        <begin position="42"/>
        <end position="188"/>
    </location>
</feature>
<dbReference type="AlphaFoldDB" id="A0A377PZY2"/>
<dbReference type="Proteomes" id="UP000255269">
    <property type="component" value="Unassembled WGS sequence"/>
</dbReference>
<name>A0A377PZY2_9HELI</name>
<dbReference type="PANTHER" id="PTHR13767:SF2">
    <property type="entry name" value="PSEUDOURIDYLATE SYNTHASE TRUB1"/>
    <property type="match status" value="1"/>
</dbReference>
<dbReference type="InterPro" id="IPR020103">
    <property type="entry name" value="PsdUridine_synth_cat_dom_sf"/>
</dbReference>
<dbReference type="SUPFAM" id="SSF55120">
    <property type="entry name" value="Pseudouridine synthase"/>
    <property type="match status" value="1"/>
</dbReference>
<comment type="function">
    <text evidence="5">Responsible for synthesis of pseudouridine from uracil-55 in the psi GC loop of transfer RNAs.</text>
</comment>
<dbReference type="GO" id="GO:0003723">
    <property type="term" value="F:RNA binding"/>
    <property type="evidence" value="ECO:0007669"/>
    <property type="project" value="InterPro"/>
</dbReference>
<evidence type="ECO:0000256" key="4">
    <source>
        <dbReference type="ARBA" id="ARBA00023235"/>
    </source>
</evidence>
<dbReference type="EC" id="5.4.99.25" evidence="5"/>
<evidence type="ECO:0000313" key="8">
    <source>
        <dbReference type="Proteomes" id="UP000255269"/>
    </source>
</evidence>
<comment type="catalytic activity">
    <reaction evidence="1 5">
        <text>uridine(55) in tRNA = pseudouridine(55) in tRNA</text>
        <dbReference type="Rhea" id="RHEA:42532"/>
        <dbReference type="Rhea" id="RHEA-COMP:10101"/>
        <dbReference type="Rhea" id="RHEA-COMP:10102"/>
        <dbReference type="ChEBI" id="CHEBI:65314"/>
        <dbReference type="ChEBI" id="CHEBI:65315"/>
        <dbReference type="EC" id="5.4.99.25"/>
    </reaction>
</comment>
<comment type="similarity">
    <text evidence="2 5">Belongs to the pseudouridine synthase TruB family. Type 1 subfamily.</text>
</comment>
<reference evidence="7 8" key="1">
    <citation type="submission" date="2018-06" db="EMBL/GenBank/DDBJ databases">
        <authorList>
            <consortium name="Pathogen Informatics"/>
            <person name="Doyle S."/>
        </authorList>
    </citation>
    <scope>NUCLEOTIDE SEQUENCE [LARGE SCALE GENOMIC DNA]</scope>
    <source>
        <strain evidence="7 8">NCTC13156</strain>
    </source>
</reference>
<evidence type="ECO:0000256" key="5">
    <source>
        <dbReference type="HAMAP-Rule" id="MF_01080"/>
    </source>
</evidence>
<protein>
    <recommendedName>
        <fullName evidence="5">tRNA pseudouridine synthase B</fullName>
        <ecNumber evidence="5">5.4.99.25</ecNumber>
    </recommendedName>
    <alternativeName>
        <fullName evidence="5">tRNA pseudouridine(55) synthase</fullName>
        <shortName evidence="5">Psi55 synthase</shortName>
    </alternativeName>
    <alternativeName>
        <fullName evidence="5">tRNA pseudouridylate synthase</fullName>
    </alternativeName>
    <alternativeName>
        <fullName evidence="5">tRNA-uridine isomerase</fullName>
    </alternativeName>
</protein>
<dbReference type="InterPro" id="IPR002501">
    <property type="entry name" value="PsdUridine_synth_N"/>
</dbReference>
<keyword evidence="4 5" id="KW-0413">Isomerase</keyword>
<dbReference type="HAMAP" id="MF_01080">
    <property type="entry name" value="TruB_bact"/>
    <property type="match status" value="1"/>
</dbReference>
<accession>A0A377PZY2</accession>
<gene>
    <name evidence="5 7" type="primary">truB</name>
    <name evidence="7" type="ORF">NCTC13156_00611</name>
</gene>